<dbReference type="Gene3D" id="1.10.132.80">
    <property type="match status" value="1"/>
</dbReference>
<gene>
    <name evidence="1" type="ORF">I5M27_12895</name>
</gene>
<dbReference type="Pfam" id="PF16677">
    <property type="entry name" value="GP3_package"/>
    <property type="match status" value="1"/>
</dbReference>
<dbReference type="Proteomes" id="UP000644147">
    <property type="component" value="Unassembled WGS sequence"/>
</dbReference>
<keyword evidence="2" id="KW-1185">Reference proteome</keyword>
<dbReference type="RefSeq" id="WP_200506662.1">
    <property type="nucleotide sequence ID" value="NZ_JAEHFX010000006.1"/>
</dbReference>
<dbReference type="InterPro" id="IPR032066">
    <property type="entry name" value="GP3_package"/>
</dbReference>
<evidence type="ECO:0000313" key="1">
    <source>
        <dbReference type="EMBL" id="MBK0403885.1"/>
    </source>
</evidence>
<reference evidence="1 2" key="1">
    <citation type="submission" date="2020-12" db="EMBL/GenBank/DDBJ databases">
        <title>Bacterial novel species Adhaeribacter sp. BT258 isolated from soil.</title>
        <authorList>
            <person name="Jung H.-Y."/>
        </authorList>
    </citation>
    <scope>NUCLEOTIDE SEQUENCE [LARGE SCALE GENOMIC DNA]</scope>
    <source>
        <strain evidence="1 2">BT258</strain>
    </source>
</reference>
<proteinExistence type="predicted"/>
<name>A0ABS1C3A8_9BACT</name>
<comment type="caution">
    <text evidence="1">The sequence shown here is derived from an EMBL/GenBank/DDBJ whole genome shotgun (WGS) entry which is preliminary data.</text>
</comment>
<protein>
    <submittedName>
        <fullName evidence="1">DNA-packaging protein</fullName>
    </submittedName>
</protein>
<dbReference type="EMBL" id="JAEHFX010000006">
    <property type="protein sequence ID" value="MBK0403885.1"/>
    <property type="molecule type" value="Genomic_DNA"/>
</dbReference>
<sequence length="146" mass="16847">MAANQHHNLKGRPRRFATPEQLWQAASAYFEWCEAHPLFKVQWVGGIAKRVNIEIPRPFTLSGLRLHLRCGVNYLSQLKKRLTDSPQDRELEDIINRIELVIYEQKFVGAAVGIYNVSIIARDLGLMNRKTIKNIEPQKQAVYHLA</sequence>
<accession>A0ABS1C3A8</accession>
<organism evidence="1 2">
    <name type="scientific">Adhaeribacter terrigena</name>
    <dbReference type="NCBI Taxonomy" id="2793070"/>
    <lineage>
        <taxon>Bacteria</taxon>
        <taxon>Pseudomonadati</taxon>
        <taxon>Bacteroidota</taxon>
        <taxon>Cytophagia</taxon>
        <taxon>Cytophagales</taxon>
        <taxon>Hymenobacteraceae</taxon>
        <taxon>Adhaeribacter</taxon>
    </lineage>
</organism>
<evidence type="ECO:0000313" key="2">
    <source>
        <dbReference type="Proteomes" id="UP000644147"/>
    </source>
</evidence>